<keyword evidence="2" id="KW-0963">Cytoplasm</keyword>
<dbReference type="OrthoDB" id="2130750at2759"/>
<dbReference type="InterPro" id="IPR000938">
    <property type="entry name" value="CAP-Gly_domain"/>
</dbReference>
<dbReference type="GO" id="GO:0005737">
    <property type="term" value="C:cytoplasm"/>
    <property type="evidence" value="ECO:0007669"/>
    <property type="project" value="UniProtKB-SubCell"/>
</dbReference>
<evidence type="ECO:0000256" key="3">
    <source>
        <dbReference type="ARBA" id="ARBA00025779"/>
    </source>
</evidence>
<dbReference type="PANTHER" id="PTHR18916:SF85">
    <property type="entry name" value="TUBULIN-FOLDING COFACTOR B"/>
    <property type="match status" value="1"/>
</dbReference>
<sequence length="412" mass="46057">MTLSSHINTNSNKSNDNRTTVDNVTNDIGSNNDNTTTTNSAGTSSIRNRDMLALKHYITAKDEINPYAEGSLHVNTLLIDLTHSNLQQRHIEQRFDRYDTLHDVKIRIHQKTGTPPHFQRLVLKSGGQVLQEIPATEEPNTSHDSHHPSDRWDNYKLGYFFGGCGSTSIDGTPIFLPSLSIHCVDINPHSVSKGGQLEDTSLVEKYTMSEQEYDARSGTLRDWSRRQRQRDETFSLRKHAQQHRELCEAQRQHKLGLPLPEGFVLDSTGKVIRDEPDVVVVPVVNKQVLHEEYDETSVANMTVGQRCQVRPGKRRGTVAYIGLVPELNAAAAGGYWVGVIFDEPVGKTDGTAGSSSKRYFEAMPNNGGFVRGKNVQVGDFPERDILDDDDDDDDDDADSDSDHDDDDDDDEL</sequence>
<evidence type="ECO:0000256" key="2">
    <source>
        <dbReference type="ARBA" id="ARBA00022490"/>
    </source>
</evidence>
<dbReference type="AlphaFoldDB" id="A0A9K3KDQ6"/>
<evidence type="ECO:0000259" key="6">
    <source>
        <dbReference type="PROSITE" id="PS50245"/>
    </source>
</evidence>
<dbReference type="GO" id="GO:0035371">
    <property type="term" value="C:microtubule plus-end"/>
    <property type="evidence" value="ECO:0007669"/>
    <property type="project" value="TreeGrafter"/>
</dbReference>
<dbReference type="EMBL" id="JAGRRH010000026">
    <property type="protein sequence ID" value="KAG7341058.1"/>
    <property type="molecule type" value="Genomic_DNA"/>
</dbReference>
<feature type="domain" description="CAP-Gly" evidence="6">
    <location>
        <begin position="334"/>
        <end position="371"/>
    </location>
</feature>
<reference evidence="7" key="1">
    <citation type="journal article" date="2021" name="Sci. Rep.">
        <title>Diploid genomic architecture of Nitzschia inconspicua, an elite biomass production diatom.</title>
        <authorList>
            <person name="Oliver A."/>
            <person name="Podell S."/>
            <person name="Pinowska A."/>
            <person name="Traller J.C."/>
            <person name="Smith S.R."/>
            <person name="McClure R."/>
            <person name="Beliaev A."/>
            <person name="Bohutskyi P."/>
            <person name="Hill E.A."/>
            <person name="Rabines A."/>
            <person name="Zheng H."/>
            <person name="Allen L.Z."/>
            <person name="Kuo A."/>
            <person name="Grigoriev I.V."/>
            <person name="Allen A.E."/>
            <person name="Hazlebeck D."/>
            <person name="Allen E.E."/>
        </authorList>
    </citation>
    <scope>NUCLEOTIDE SEQUENCE</scope>
    <source>
        <strain evidence="7">Hildebrandi</strain>
    </source>
</reference>
<comment type="similarity">
    <text evidence="3">Belongs to the TBCB family.</text>
</comment>
<comment type="caution">
    <text evidence="7">The sequence shown here is derived from an EMBL/GenBank/DDBJ whole genome shotgun (WGS) entry which is preliminary data.</text>
</comment>
<feature type="compositionally biased region" description="Polar residues" evidence="4">
    <location>
        <begin position="1"/>
        <end position="14"/>
    </location>
</feature>
<dbReference type="GO" id="GO:0031122">
    <property type="term" value="P:cytoplasmic microtubule organization"/>
    <property type="evidence" value="ECO:0007669"/>
    <property type="project" value="TreeGrafter"/>
</dbReference>
<feature type="compositionally biased region" description="Acidic residues" evidence="4">
    <location>
        <begin position="385"/>
        <end position="412"/>
    </location>
</feature>
<comment type="subcellular location">
    <subcellularLocation>
        <location evidence="1">Cytoplasm</location>
    </subcellularLocation>
</comment>
<dbReference type="SMART" id="SM01052">
    <property type="entry name" value="CAP_GLY"/>
    <property type="match status" value="1"/>
</dbReference>
<dbReference type="PANTHER" id="PTHR18916">
    <property type="entry name" value="DYNACTIN 1-RELATED MICROTUBULE-BINDING"/>
    <property type="match status" value="1"/>
</dbReference>
<feature type="domain" description="Ubiquitin-like" evidence="5">
    <location>
        <begin position="79"/>
        <end position="132"/>
    </location>
</feature>
<evidence type="ECO:0000313" key="8">
    <source>
        <dbReference type="Proteomes" id="UP000693970"/>
    </source>
</evidence>
<feature type="region of interest" description="Disordered" evidence="4">
    <location>
        <begin position="1"/>
        <end position="44"/>
    </location>
</feature>
<evidence type="ECO:0000256" key="4">
    <source>
        <dbReference type="SAM" id="MobiDB-lite"/>
    </source>
</evidence>
<evidence type="ECO:0000259" key="5">
    <source>
        <dbReference type="PROSITE" id="PS50053"/>
    </source>
</evidence>
<dbReference type="GO" id="GO:0005634">
    <property type="term" value="C:nucleus"/>
    <property type="evidence" value="ECO:0007669"/>
    <property type="project" value="TreeGrafter"/>
</dbReference>
<name>A0A9K3KDQ6_9STRA</name>
<dbReference type="PROSITE" id="PS50053">
    <property type="entry name" value="UBIQUITIN_2"/>
    <property type="match status" value="1"/>
</dbReference>
<feature type="compositionally biased region" description="Low complexity" evidence="4">
    <location>
        <begin position="17"/>
        <end position="44"/>
    </location>
</feature>
<accession>A0A9K3KDQ6</accession>
<dbReference type="PROSITE" id="PS50245">
    <property type="entry name" value="CAP_GLY_2"/>
    <property type="match status" value="1"/>
</dbReference>
<evidence type="ECO:0000313" key="7">
    <source>
        <dbReference type="EMBL" id="KAG7341058.1"/>
    </source>
</evidence>
<gene>
    <name evidence="7" type="ORF">IV203_023009</name>
</gene>
<feature type="region of interest" description="Disordered" evidence="4">
    <location>
        <begin position="370"/>
        <end position="412"/>
    </location>
</feature>
<organism evidence="7 8">
    <name type="scientific">Nitzschia inconspicua</name>
    <dbReference type="NCBI Taxonomy" id="303405"/>
    <lineage>
        <taxon>Eukaryota</taxon>
        <taxon>Sar</taxon>
        <taxon>Stramenopiles</taxon>
        <taxon>Ochrophyta</taxon>
        <taxon>Bacillariophyta</taxon>
        <taxon>Bacillariophyceae</taxon>
        <taxon>Bacillariophycidae</taxon>
        <taxon>Bacillariales</taxon>
        <taxon>Bacillariaceae</taxon>
        <taxon>Nitzschia</taxon>
    </lineage>
</organism>
<reference evidence="7" key="2">
    <citation type="submission" date="2021-04" db="EMBL/GenBank/DDBJ databases">
        <authorList>
            <person name="Podell S."/>
        </authorList>
    </citation>
    <scope>NUCLEOTIDE SEQUENCE</scope>
    <source>
        <strain evidence="7">Hildebrandi</strain>
    </source>
</reference>
<evidence type="ECO:0000256" key="1">
    <source>
        <dbReference type="ARBA" id="ARBA00004496"/>
    </source>
</evidence>
<dbReference type="InterPro" id="IPR000626">
    <property type="entry name" value="Ubiquitin-like_dom"/>
</dbReference>
<dbReference type="Pfam" id="PF01302">
    <property type="entry name" value="CAP_GLY"/>
    <property type="match status" value="1"/>
</dbReference>
<keyword evidence="8" id="KW-1185">Reference proteome</keyword>
<protein>
    <submittedName>
        <fullName evidence="7">CAP-Gly domain containing protein</fullName>
    </submittedName>
</protein>
<dbReference type="GO" id="GO:0051010">
    <property type="term" value="F:microtubule plus-end binding"/>
    <property type="evidence" value="ECO:0007669"/>
    <property type="project" value="TreeGrafter"/>
</dbReference>
<dbReference type="Pfam" id="PF14560">
    <property type="entry name" value="Ubiquitin_2"/>
    <property type="match status" value="1"/>
</dbReference>
<dbReference type="Proteomes" id="UP000693970">
    <property type="component" value="Unassembled WGS sequence"/>
</dbReference>
<proteinExistence type="inferred from homology"/>